<evidence type="ECO:0000256" key="6">
    <source>
        <dbReference type="ARBA" id="ARBA00023306"/>
    </source>
</evidence>
<keyword evidence="4" id="KW-0132">Cell division</keyword>
<dbReference type="Pfam" id="PF05103">
    <property type="entry name" value="DivIVA"/>
    <property type="match status" value="1"/>
</dbReference>
<evidence type="ECO:0000256" key="3">
    <source>
        <dbReference type="ARBA" id="ARBA00022490"/>
    </source>
</evidence>
<proteinExistence type="predicted"/>
<gene>
    <name evidence="9" type="ORF">GSF22_24435</name>
</gene>
<dbReference type="InterPro" id="IPR007793">
    <property type="entry name" value="DivIVA_fam"/>
</dbReference>
<feature type="region of interest" description="Disordered" evidence="8">
    <location>
        <begin position="60"/>
        <end position="89"/>
    </location>
</feature>
<reference evidence="9 10" key="1">
    <citation type="submission" date="2019-12" db="EMBL/GenBank/DDBJ databases">
        <title>Whole genome sequencing of endophytic Actinobacterium Micromonospora sp. MPMI6T.</title>
        <authorList>
            <person name="Evv R."/>
            <person name="Podile A.R."/>
        </authorList>
    </citation>
    <scope>NUCLEOTIDE SEQUENCE [LARGE SCALE GENOMIC DNA]</scope>
    <source>
        <strain evidence="9 10">MPMI6</strain>
    </source>
</reference>
<comment type="caution">
    <text evidence="9">The sequence shown here is derived from an EMBL/GenBank/DDBJ whole genome shotgun (WGS) entry which is preliminary data.</text>
</comment>
<evidence type="ECO:0000313" key="10">
    <source>
        <dbReference type="Proteomes" id="UP000823521"/>
    </source>
</evidence>
<protein>
    <recommendedName>
        <fullName evidence="2">Cell wall synthesis protein Wag31</fullName>
    </recommendedName>
    <alternativeName>
        <fullName evidence="7">Antigen 84</fullName>
    </alternativeName>
</protein>
<dbReference type="InterPro" id="IPR019933">
    <property type="entry name" value="DivIVA_domain"/>
</dbReference>
<keyword evidence="5" id="KW-0175">Coiled coil</keyword>
<evidence type="ECO:0000256" key="8">
    <source>
        <dbReference type="SAM" id="MobiDB-lite"/>
    </source>
</evidence>
<evidence type="ECO:0000256" key="7">
    <source>
        <dbReference type="ARBA" id="ARBA00031737"/>
    </source>
</evidence>
<evidence type="ECO:0000256" key="1">
    <source>
        <dbReference type="ARBA" id="ARBA00004496"/>
    </source>
</evidence>
<keyword evidence="3" id="KW-0963">Cytoplasm</keyword>
<evidence type="ECO:0000256" key="4">
    <source>
        <dbReference type="ARBA" id="ARBA00022618"/>
    </source>
</evidence>
<keyword evidence="10" id="KW-1185">Reference proteome</keyword>
<dbReference type="NCBIfam" id="TIGR03544">
    <property type="entry name" value="DivI1A_domain"/>
    <property type="match status" value="1"/>
</dbReference>
<evidence type="ECO:0000256" key="5">
    <source>
        <dbReference type="ARBA" id="ARBA00023054"/>
    </source>
</evidence>
<keyword evidence="6" id="KW-0131">Cell cycle</keyword>
<sequence>MIHRAGNSLGPHHLRVKRFATRWRGLDPQEVYGYLREIADEIDRLQREVTTARTETHRIRQGLRQWQARHTDCGRQNGRHRPGPNGGHW</sequence>
<dbReference type="Proteomes" id="UP000823521">
    <property type="component" value="Unassembled WGS sequence"/>
</dbReference>
<evidence type="ECO:0000313" key="9">
    <source>
        <dbReference type="EMBL" id="MBO4209120.1"/>
    </source>
</evidence>
<dbReference type="RefSeq" id="WP_208816093.1">
    <property type="nucleotide sequence ID" value="NZ_WVUH01000264.1"/>
</dbReference>
<dbReference type="EMBL" id="WVUH01000264">
    <property type="protein sequence ID" value="MBO4209120.1"/>
    <property type="molecule type" value="Genomic_DNA"/>
</dbReference>
<organism evidence="9 10">
    <name type="scientific">Micromonospora echinofusca</name>
    <dbReference type="NCBI Taxonomy" id="47858"/>
    <lineage>
        <taxon>Bacteria</taxon>
        <taxon>Bacillati</taxon>
        <taxon>Actinomycetota</taxon>
        <taxon>Actinomycetes</taxon>
        <taxon>Micromonosporales</taxon>
        <taxon>Micromonosporaceae</taxon>
        <taxon>Micromonospora</taxon>
    </lineage>
</organism>
<evidence type="ECO:0000256" key="2">
    <source>
        <dbReference type="ARBA" id="ARBA00018787"/>
    </source>
</evidence>
<accession>A0ABS3VX52</accession>
<comment type="subcellular location">
    <subcellularLocation>
        <location evidence="1">Cytoplasm</location>
    </subcellularLocation>
</comment>
<name>A0ABS3VX52_MICEH</name>
<dbReference type="Gene3D" id="6.10.250.660">
    <property type="match status" value="1"/>
</dbReference>